<keyword evidence="5 8" id="KW-0862">Zinc</keyword>
<evidence type="ECO:0000256" key="5">
    <source>
        <dbReference type="ARBA" id="ARBA00022833"/>
    </source>
</evidence>
<comment type="caution">
    <text evidence="10">The sequence shown here is derived from an EMBL/GenBank/DDBJ whole genome shotgun (WGS) entry which is preliminary data.</text>
</comment>
<evidence type="ECO:0000256" key="7">
    <source>
        <dbReference type="ARBA" id="ARBA00048348"/>
    </source>
</evidence>
<dbReference type="InterPro" id="IPR001148">
    <property type="entry name" value="CA_dom"/>
</dbReference>
<evidence type="ECO:0000313" key="11">
    <source>
        <dbReference type="Proteomes" id="UP001558613"/>
    </source>
</evidence>
<dbReference type="PROSITE" id="PS00162">
    <property type="entry name" value="ALPHA_CA_1"/>
    <property type="match status" value="1"/>
</dbReference>
<evidence type="ECO:0000256" key="3">
    <source>
        <dbReference type="ARBA" id="ARBA00012925"/>
    </source>
</evidence>
<comment type="similarity">
    <text evidence="2 8">Belongs to the alpha-carbonic anhydrase family.</text>
</comment>
<evidence type="ECO:0000259" key="9">
    <source>
        <dbReference type="PROSITE" id="PS51144"/>
    </source>
</evidence>
<protein>
    <recommendedName>
        <fullName evidence="3 8">Carbonic anhydrase</fullName>
        <ecNumber evidence="3 8">4.2.1.1</ecNumber>
    </recommendedName>
</protein>
<dbReference type="InterPro" id="IPR036398">
    <property type="entry name" value="CA_dom_sf"/>
</dbReference>
<comment type="cofactor">
    <cofactor evidence="1 8">
        <name>Zn(2+)</name>
        <dbReference type="ChEBI" id="CHEBI:29105"/>
    </cofactor>
</comment>
<dbReference type="InterPro" id="IPR023561">
    <property type="entry name" value="Carbonic_anhydrase_a-class"/>
</dbReference>
<name>A0ABR3LA54_9TELE</name>
<evidence type="ECO:0000256" key="2">
    <source>
        <dbReference type="ARBA" id="ARBA00010718"/>
    </source>
</evidence>
<evidence type="ECO:0000256" key="8">
    <source>
        <dbReference type="RuleBase" id="RU367011"/>
    </source>
</evidence>
<evidence type="ECO:0000313" key="10">
    <source>
        <dbReference type="EMBL" id="KAL1248418.1"/>
    </source>
</evidence>
<dbReference type="PANTHER" id="PTHR18952:SF120">
    <property type="entry name" value="CARBONIC ANHYDRASE 2"/>
    <property type="match status" value="1"/>
</dbReference>
<evidence type="ECO:0000256" key="6">
    <source>
        <dbReference type="ARBA" id="ARBA00023239"/>
    </source>
</evidence>
<keyword evidence="11" id="KW-1185">Reference proteome</keyword>
<evidence type="ECO:0000256" key="4">
    <source>
        <dbReference type="ARBA" id="ARBA00022723"/>
    </source>
</evidence>
<dbReference type="SMART" id="SM01057">
    <property type="entry name" value="Carb_anhydrase"/>
    <property type="match status" value="1"/>
</dbReference>
<reference evidence="10 11" key="1">
    <citation type="submission" date="2023-09" db="EMBL/GenBank/DDBJ databases">
        <authorList>
            <person name="Wang M."/>
        </authorList>
    </citation>
    <scope>NUCLEOTIDE SEQUENCE [LARGE SCALE GENOMIC DNA]</scope>
    <source>
        <strain evidence="10">GT-2023</strain>
        <tissue evidence="10">Liver</tissue>
    </source>
</reference>
<accession>A0ABR3LA54</accession>
<evidence type="ECO:0000256" key="1">
    <source>
        <dbReference type="ARBA" id="ARBA00001947"/>
    </source>
</evidence>
<keyword evidence="4 8" id="KW-0479">Metal-binding</keyword>
<dbReference type="EMBL" id="JAYMGO010000024">
    <property type="protein sequence ID" value="KAL1248418.1"/>
    <property type="molecule type" value="Genomic_DNA"/>
</dbReference>
<dbReference type="SUPFAM" id="SSF51069">
    <property type="entry name" value="Carbonic anhydrase"/>
    <property type="match status" value="1"/>
</dbReference>
<dbReference type="PROSITE" id="PS51144">
    <property type="entry name" value="ALPHA_CA_2"/>
    <property type="match status" value="1"/>
</dbReference>
<keyword evidence="6 8" id="KW-0456">Lyase</keyword>
<comment type="catalytic activity">
    <reaction evidence="7 8">
        <text>hydrogencarbonate + H(+) = CO2 + H2O</text>
        <dbReference type="Rhea" id="RHEA:10748"/>
        <dbReference type="ChEBI" id="CHEBI:15377"/>
        <dbReference type="ChEBI" id="CHEBI:15378"/>
        <dbReference type="ChEBI" id="CHEBI:16526"/>
        <dbReference type="ChEBI" id="CHEBI:17544"/>
        <dbReference type="EC" id="4.2.1.1"/>
    </reaction>
</comment>
<gene>
    <name evidence="10" type="ORF">QQF64_021736</name>
</gene>
<dbReference type="EC" id="4.2.1.1" evidence="3 8"/>
<dbReference type="InterPro" id="IPR018338">
    <property type="entry name" value="Carbonic_anhydrase_a-class_CS"/>
</dbReference>
<dbReference type="Proteomes" id="UP001558613">
    <property type="component" value="Unassembled WGS sequence"/>
</dbReference>
<comment type="function">
    <text evidence="8">Reversible hydration of carbon dioxide.</text>
</comment>
<dbReference type="Gene3D" id="3.10.200.10">
    <property type="entry name" value="Alpha carbonic anhydrase"/>
    <property type="match status" value="1"/>
</dbReference>
<sequence>MSNGWGYADHNGPEKWCDNFPIANGPRQSPIDIQTSGASYDESLKALKLQYDPSTSLDILNNGHSFQVTFADDDDSSTLTEGPISGKYRLKQFHFHWGASDDKGSEHTVDGKCYPAELHLVHWNTEYPSFGEAASKPDGLAVVGVFLEIGADNPNLQKLLDAMDAIKCKGTQTSFTNFDPTILLPESLDYWTYLGSLTTPPLHESVTWIVCKQSISVSSDQMKKFRSLLFTADDEEACCMVNNYRPPQPLKGRYASARPPGQGPQSTFTLHAVMLDNLPAVQQTRCAVWRRLDQHFRLKRKGTADRQIPEQMPSVLLSFPAKLCNLWLSQQS</sequence>
<proteinExistence type="inferred from homology"/>
<organism evidence="10 11">
    <name type="scientific">Cirrhinus molitorella</name>
    <name type="common">mud carp</name>
    <dbReference type="NCBI Taxonomy" id="172907"/>
    <lineage>
        <taxon>Eukaryota</taxon>
        <taxon>Metazoa</taxon>
        <taxon>Chordata</taxon>
        <taxon>Craniata</taxon>
        <taxon>Vertebrata</taxon>
        <taxon>Euteleostomi</taxon>
        <taxon>Actinopterygii</taxon>
        <taxon>Neopterygii</taxon>
        <taxon>Teleostei</taxon>
        <taxon>Ostariophysi</taxon>
        <taxon>Cypriniformes</taxon>
        <taxon>Cyprinidae</taxon>
        <taxon>Labeoninae</taxon>
        <taxon>Labeonini</taxon>
        <taxon>Cirrhinus</taxon>
    </lineage>
</organism>
<feature type="domain" description="Alpha-carbonic anhydrase" evidence="9">
    <location>
        <begin position="3"/>
        <end position="259"/>
    </location>
</feature>
<dbReference type="Pfam" id="PF00194">
    <property type="entry name" value="Carb_anhydrase"/>
    <property type="match status" value="1"/>
</dbReference>
<dbReference type="PANTHER" id="PTHR18952">
    <property type="entry name" value="CARBONIC ANHYDRASE"/>
    <property type="match status" value="1"/>
</dbReference>